<dbReference type="EMBL" id="OZ023712">
    <property type="protein sequence ID" value="CAK9860730.1"/>
    <property type="molecule type" value="Genomic_DNA"/>
</dbReference>
<evidence type="ECO:0000313" key="2">
    <source>
        <dbReference type="EMBL" id="CAK9860730.1"/>
    </source>
</evidence>
<evidence type="ECO:0008006" key="4">
    <source>
        <dbReference type="Google" id="ProtNLM"/>
    </source>
</evidence>
<keyword evidence="1" id="KW-1133">Transmembrane helix</keyword>
<dbReference type="Proteomes" id="UP001497522">
    <property type="component" value="Chromosome 11"/>
</dbReference>
<organism evidence="2 3">
    <name type="scientific">Sphagnum jensenii</name>
    <dbReference type="NCBI Taxonomy" id="128206"/>
    <lineage>
        <taxon>Eukaryota</taxon>
        <taxon>Viridiplantae</taxon>
        <taxon>Streptophyta</taxon>
        <taxon>Embryophyta</taxon>
        <taxon>Bryophyta</taxon>
        <taxon>Sphagnophytina</taxon>
        <taxon>Sphagnopsida</taxon>
        <taxon>Sphagnales</taxon>
        <taxon>Sphagnaceae</taxon>
        <taxon>Sphagnum</taxon>
    </lineage>
</organism>
<evidence type="ECO:0000313" key="3">
    <source>
        <dbReference type="Proteomes" id="UP001497522"/>
    </source>
</evidence>
<name>A0ABP1AE51_9BRYO</name>
<accession>A0ABP1AE51</accession>
<feature type="transmembrane region" description="Helical" evidence="1">
    <location>
        <begin position="214"/>
        <end position="237"/>
    </location>
</feature>
<evidence type="ECO:0000256" key="1">
    <source>
        <dbReference type="SAM" id="Phobius"/>
    </source>
</evidence>
<keyword evidence="1" id="KW-0472">Membrane</keyword>
<keyword evidence="1" id="KW-0812">Transmembrane</keyword>
<gene>
    <name evidence="2" type="ORF">CSSPJE1EN2_LOCUS3725</name>
</gene>
<reference evidence="2" key="1">
    <citation type="submission" date="2024-03" db="EMBL/GenBank/DDBJ databases">
        <authorList>
            <consortium name="ELIXIR-Norway"/>
            <consortium name="Elixir Norway"/>
        </authorList>
    </citation>
    <scope>NUCLEOTIDE SEQUENCE</scope>
</reference>
<feature type="transmembrane region" description="Helical" evidence="1">
    <location>
        <begin position="15"/>
        <end position="35"/>
    </location>
</feature>
<sequence length="439" mass="51553">MSPLIRMFTQSPTRMVQKIVIFFWLQTAYSIWVFLRDAKFFRIPYAVISSLWHRKLFCSLPLSKQTYYVMVKGDQRKDGGIGSQHWIDEDTCEEKPSGDFVTVILKKEKAFDGSSIRVLVRDENKLRYRWLIKKFYEHPICTREDLLVPGLVIMRRLNATEMTQKYIDGYIPELKTNYAFIDNSSGERLNDNFMKMVSVIPIALQARGFDWPSVYVFFAIVLFDFFSYVPNNLWHLFKVFLFYSVKSLIAKLQNENTRVFLHDFLSTISENFAFCDKSRKCSYRLLGCRKVRACGEFLVPPYFTAISQYHPKRQVLALVGDGELGEVNSIKFLINSDRNEWKYQVLKDKSLNVFFLVNNTEFFRQIGASMEELEAMYENMRDVEERHIYPISRATYWGIHVCSYAEFYRSLGTLNNICEKIQARDFIAHSSEGLCTCTQ</sequence>
<proteinExistence type="predicted"/>
<protein>
    <recommendedName>
        <fullName evidence="4">Glycosyltransferase</fullName>
    </recommendedName>
</protein>
<keyword evidence="3" id="KW-1185">Reference proteome</keyword>